<evidence type="ECO:0000256" key="3">
    <source>
        <dbReference type="ARBA" id="ARBA00022989"/>
    </source>
</evidence>
<dbReference type="Proteomes" id="UP000078532">
    <property type="component" value="Unassembled WGS sequence"/>
</dbReference>
<dbReference type="STRING" id="1838280.A6M21_01345"/>
<protein>
    <submittedName>
        <fullName evidence="6">Sporulation membrane protein YtaF</fullName>
    </submittedName>
</protein>
<dbReference type="PANTHER" id="PTHR35529:SF2">
    <property type="entry name" value="SPORULATION PROTEIN YTAF-RELATED"/>
    <property type="match status" value="1"/>
</dbReference>
<evidence type="ECO:0000313" key="7">
    <source>
        <dbReference type="Proteomes" id="UP000078532"/>
    </source>
</evidence>
<accession>A0A1B7LAM8</accession>
<feature type="transmembrane region" description="Helical" evidence="5">
    <location>
        <begin position="193"/>
        <end position="209"/>
    </location>
</feature>
<feature type="transmembrane region" description="Helical" evidence="5">
    <location>
        <begin position="33"/>
        <end position="53"/>
    </location>
</feature>
<evidence type="ECO:0000256" key="5">
    <source>
        <dbReference type="SAM" id="Phobius"/>
    </source>
</evidence>
<sequence>MELLTSVIFALALSMDAFGTGVAYGVRQIKLPLTSLLIISMLSMAALSLSMLAGEGLTRLFSVAFAQRLGGIVLLLIGLRILIQCLRHRKKKEDTAGGAVMRIHLRSLGLVIQVLREPHRADLDSSGVISPREAVLLGLALAMDALAAGFAVPMLGLNPALTALVVGLGQFTLANLGILAGKGLGYTALGRQFSALPGCILIALGLFKLR</sequence>
<dbReference type="RefSeq" id="WP_066671503.1">
    <property type="nucleotide sequence ID" value="NZ_LYVF01000197.1"/>
</dbReference>
<evidence type="ECO:0000256" key="2">
    <source>
        <dbReference type="ARBA" id="ARBA00022692"/>
    </source>
</evidence>
<proteinExistence type="predicted"/>
<name>A0A1B7LAM8_9FIRM</name>
<comment type="caution">
    <text evidence="6">The sequence shown here is derived from an EMBL/GenBank/DDBJ whole genome shotgun (WGS) entry which is preliminary data.</text>
</comment>
<organism evidence="6 7">
    <name type="scientific">Desulfotomaculum copahuensis</name>
    <dbReference type="NCBI Taxonomy" id="1838280"/>
    <lineage>
        <taxon>Bacteria</taxon>
        <taxon>Bacillati</taxon>
        <taxon>Bacillota</taxon>
        <taxon>Clostridia</taxon>
        <taxon>Eubacteriales</taxon>
        <taxon>Desulfotomaculaceae</taxon>
        <taxon>Desulfotomaculum</taxon>
    </lineage>
</organism>
<dbReference type="Pfam" id="PF02659">
    <property type="entry name" value="Mntp"/>
    <property type="match status" value="2"/>
</dbReference>
<dbReference type="AlphaFoldDB" id="A0A1B7LAM8"/>
<dbReference type="OrthoDB" id="1679205at2"/>
<keyword evidence="2 5" id="KW-0812">Transmembrane</keyword>
<keyword evidence="4 5" id="KW-0472">Membrane</keyword>
<dbReference type="EMBL" id="LYVF01000197">
    <property type="protein sequence ID" value="OAT79404.1"/>
    <property type="molecule type" value="Genomic_DNA"/>
</dbReference>
<keyword evidence="1" id="KW-1003">Cell membrane</keyword>
<dbReference type="InterPro" id="IPR003810">
    <property type="entry name" value="Mntp/YtaF"/>
</dbReference>
<feature type="transmembrane region" description="Helical" evidence="5">
    <location>
        <begin position="6"/>
        <end position="26"/>
    </location>
</feature>
<keyword evidence="3 5" id="KW-1133">Transmembrane helix</keyword>
<dbReference type="InterPro" id="IPR014205">
    <property type="entry name" value="Spore_YtaF"/>
</dbReference>
<reference evidence="6 7" key="1">
    <citation type="submission" date="2016-04" db="EMBL/GenBank/DDBJ databases">
        <authorList>
            <person name="Evans L.H."/>
            <person name="Alamgir A."/>
            <person name="Owens N."/>
            <person name="Weber N.D."/>
            <person name="Virtaneva K."/>
            <person name="Barbian K."/>
            <person name="Babar A."/>
            <person name="Rosenke K."/>
        </authorList>
    </citation>
    <scope>NUCLEOTIDE SEQUENCE [LARGE SCALE GENOMIC DNA]</scope>
    <source>
        <strain evidence="6 7">LMa1</strain>
    </source>
</reference>
<evidence type="ECO:0000313" key="6">
    <source>
        <dbReference type="EMBL" id="OAT79404.1"/>
    </source>
</evidence>
<dbReference type="PANTHER" id="PTHR35529">
    <property type="entry name" value="MANGANESE EFFLUX PUMP MNTP-RELATED"/>
    <property type="match status" value="1"/>
</dbReference>
<evidence type="ECO:0000256" key="4">
    <source>
        <dbReference type="ARBA" id="ARBA00023136"/>
    </source>
</evidence>
<evidence type="ECO:0000256" key="1">
    <source>
        <dbReference type="ARBA" id="ARBA00022475"/>
    </source>
</evidence>
<feature type="transmembrane region" description="Helical" evidence="5">
    <location>
        <begin position="65"/>
        <end position="83"/>
    </location>
</feature>
<gene>
    <name evidence="6" type="ORF">A6M21_01345</name>
</gene>
<keyword evidence="7" id="KW-1185">Reference proteome</keyword>
<dbReference type="NCBIfam" id="TIGR02840">
    <property type="entry name" value="spore_YtaF"/>
    <property type="match status" value="1"/>
</dbReference>